<name>A0ABN7U9K6_GIGMA</name>
<dbReference type="EMBL" id="CAJVQB010001626">
    <property type="protein sequence ID" value="CAG8543730.1"/>
    <property type="molecule type" value="Genomic_DNA"/>
</dbReference>
<evidence type="ECO:0000313" key="2">
    <source>
        <dbReference type="Proteomes" id="UP000789901"/>
    </source>
</evidence>
<evidence type="ECO:0000313" key="1">
    <source>
        <dbReference type="EMBL" id="CAG8543730.1"/>
    </source>
</evidence>
<reference evidence="1 2" key="1">
    <citation type="submission" date="2021-06" db="EMBL/GenBank/DDBJ databases">
        <authorList>
            <person name="Kallberg Y."/>
            <person name="Tangrot J."/>
            <person name="Rosling A."/>
        </authorList>
    </citation>
    <scope>NUCLEOTIDE SEQUENCE [LARGE SCALE GENOMIC DNA]</scope>
    <source>
        <strain evidence="1 2">120-4 pot B 10/14</strain>
    </source>
</reference>
<proteinExistence type="predicted"/>
<accession>A0ABN7U9K6</accession>
<keyword evidence="2" id="KW-1185">Reference proteome</keyword>
<dbReference type="Proteomes" id="UP000789901">
    <property type="component" value="Unassembled WGS sequence"/>
</dbReference>
<gene>
    <name evidence="1" type="ORF">GMARGA_LOCUS4211</name>
</gene>
<protein>
    <submittedName>
        <fullName evidence="1">27625_t:CDS:1</fullName>
    </submittedName>
</protein>
<comment type="caution">
    <text evidence="1">The sequence shown here is derived from an EMBL/GenBank/DDBJ whole genome shotgun (WGS) entry which is preliminary data.</text>
</comment>
<sequence length="100" mass="11208">MPCYADIIVHVKFVRQDEKIKVECSEEITSDIDNIDAYVPNLDKVVNLNKVIWSSEIKDDVKKGRGKKSAYSNKKGSGYVNRSLHSDLKSCSSDADIGKE</sequence>
<organism evidence="1 2">
    <name type="scientific">Gigaspora margarita</name>
    <dbReference type="NCBI Taxonomy" id="4874"/>
    <lineage>
        <taxon>Eukaryota</taxon>
        <taxon>Fungi</taxon>
        <taxon>Fungi incertae sedis</taxon>
        <taxon>Mucoromycota</taxon>
        <taxon>Glomeromycotina</taxon>
        <taxon>Glomeromycetes</taxon>
        <taxon>Diversisporales</taxon>
        <taxon>Gigasporaceae</taxon>
        <taxon>Gigaspora</taxon>
    </lineage>
</organism>